<evidence type="ECO:0000256" key="1">
    <source>
        <dbReference type="PROSITE-ProRule" id="PRU00176"/>
    </source>
</evidence>
<proteinExistence type="predicted"/>
<dbReference type="InterPro" id="IPR007201">
    <property type="entry name" value="Mei2-like_Rrm_C"/>
</dbReference>
<sequence>MAANRSSVAAGGSAVYSAPSPLLRTCSYSYLSLSLSPHRRHQPHQGHSSSSHVGPGQLPPAPASGNGGAPPPHSPSARALPMDAAPEVSLEAAPAARGGLLRGCAGAAGLSQPTGLGGRLVVRNTFLHFQEYEEERRVRRLFRIASAPELPLPPRGPEAPRGQPPSSSGAEWRTTVLLRNVPYPLTRDMLVELLDAHGFRGQFDLVYVPRDFKTNQTFGYAFVNALTSEIAARIHRSFEGFQAWPVKSQKKCSAGWSNRQGLQSNVAVYRNLTVMKGSAPEDWKPALFLCGSQVAFPAPTRKSGARQMRPRHRPSAGGGAAQRLPDLTDELGIQADEV</sequence>
<feature type="region of interest" description="Disordered" evidence="2">
    <location>
        <begin position="37"/>
        <end position="80"/>
    </location>
</feature>
<protein>
    <recommendedName>
        <fullName evidence="3">RRM domain-containing protein</fullName>
    </recommendedName>
</protein>
<evidence type="ECO:0000259" key="3">
    <source>
        <dbReference type="PROSITE" id="PS50102"/>
    </source>
</evidence>
<dbReference type="Proteomes" id="UP001189429">
    <property type="component" value="Unassembled WGS sequence"/>
</dbReference>
<feature type="compositionally biased region" description="Low complexity" evidence="2">
    <location>
        <begin position="45"/>
        <end position="56"/>
    </location>
</feature>
<feature type="region of interest" description="Disordered" evidence="2">
    <location>
        <begin position="299"/>
        <end position="338"/>
    </location>
</feature>
<evidence type="ECO:0000313" key="5">
    <source>
        <dbReference type="Proteomes" id="UP001189429"/>
    </source>
</evidence>
<dbReference type="Gene3D" id="3.30.70.330">
    <property type="match status" value="1"/>
</dbReference>
<gene>
    <name evidence="4" type="ORF">PCOR1329_LOCUS70173</name>
</gene>
<reference evidence="4" key="1">
    <citation type="submission" date="2023-10" db="EMBL/GenBank/DDBJ databases">
        <authorList>
            <person name="Chen Y."/>
            <person name="Shah S."/>
            <person name="Dougan E. K."/>
            <person name="Thang M."/>
            <person name="Chan C."/>
        </authorList>
    </citation>
    <scope>NUCLEOTIDE SEQUENCE [LARGE SCALE GENOMIC DNA]</scope>
</reference>
<comment type="caution">
    <text evidence="4">The sequence shown here is derived from an EMBL/GenBank/DDBJ whole genome shotgun (WGS) entry which is preliminary data.</text>
</comment>
<dbReference type="InterPro" id="IPR012677">
    <property type="entry name" value="Nucleotide-bd_a/b_plait_sf"/>
</dbReference>
<keyword evidence="1" id="KW-0694">RNA-binding</keyword>
<keyword evidence="5" id="KW-1185">Reference proteome</keyword>
<feature type="region of interest" description="Disordered" evidence="2">
    <location>
        <begin position="149"/>
        <end position="171"/>
    </location>
</feature>
<dbReference type="EMBL" id="CAUYUJ010019257">
    <property type="protein sequence ID" value="CAK0889707.1"/>
    <property type="molecule type" value="Genomic_DNA"/>
</dbReference>
<accession>A0ABN9WSE6</accession>
<dbReference type="InterPro" id="IPR035979">
    <property type="entry name" value="RBD_domain_sf"/>
</dbReference>
<dbReference type="SUPFAM" id="SSF54928">
    <property type="entry name" value="RNA-binding domain, RBD"/>
    <property type="match status" value="1"/>
</dbReference>
<organism evidence="4 5">
    <name type="scientific">Prorocentrum cordatum</name>
    <dbReference type="NCBI Taxonomy" id="2364126"/>
    <lineage>
        <taxon>Eukaryota</taxon>
        <taxon>Sar</taxon>
        <taxon>Alveolata</taxon>
        <taxon>Dinophyceae</taxon>
        <taxon>Prorocentrales</taxon>
        <taxon>Prorocentraceae</taxon>
        <taxon>Prorocentrum</taxon>
    </lineage>
</organism>
<dbReference type="Pfam" id="PF04059">
    <property type="entry name" value="RRM_2"/>
    <property type="match status" value="1"/>
</dbReference>
<evidence type="ECO:0000256" key="2">
    <source>
        <dbReference type="SAM" id="MobiDB-lite"/>
    </source>
</evidence>
<dbReference type="InterPro" id="IPR000504">
    <property type="entry name" value="RRM_dom"/>
</dbReference>
<dbReference type="PROSITE" id="PS50102">
    <property type="entry name" value="RRM"/>
    <property type="match status" value="1"/>
</dbReference>
<feature type="domain" description="RRM" evidence="3">
    <location>
        <begin position="174"/>
        <end position="259"/>
    </location>
</feature>
<evidence type="ECO:0000313" key="4">
    <source>
        <dbReference type="EMBL" id="CAK0889707.1"/>
    </source>
</evidence>
<name>A0ABN9WSE6_9DINO</name>